<feature type="non-terminal residue" evidence="9">
    <location>
        <position position="412"/>
    </location>
</feature>
<evidence type="ECO:0000256" key="1">
    <source>
        <dbReference type="ARBA" id="ARBA00004107"/>
    </source>
</evidence>
<dbReference type="InterPro" id="IPR019498">
    <property type="entry name" value="MENTAL"/>
</dbReference>
<dbReference type="PRINTS" id="PR00978">
    <property type="entry name" value="STARPROTEIN"/>
</dbReference>
<evidence type="ECO:0000313" key="10">
    <source>
        <dbReference type="Proteomes" id="UP000725257"/>
    </source>
</evidence>
<dbReference type="PANTHER" id="PTHR46121">
    <property type="entry name" value="STEROIDOGENIC ACUTE REGULATORY PROTEIN-LIKE"/>
    <property type="match status" value="1"/>
</dbReference>
<evidence type="ECO:0000256" key="4">
    <source>
        <dbReference type="ARBA" id="ARBA00023121"/>
    </source>
</evidence>
<dbReference type="Gene3D" id="3.30.530.20">
    <property type="match status" value="1"/>
</dbReference>
<gene>
    <name evidence="9" type="primary">STARD3</name>
    <name evidence="9" type="ORF">FQV14_0002651</name>
</gene>
<comment type="caution">
    <text evidence="9">The sequence shown here is derived from an EMBL/GenBank/DDBJ whole genome shotgun (WGS) entry which is preliminary data.</text>
</comment>
<dbReference type="SUPFAM" id="SSF55961">
    <property type="entry name" value="Bet v1-like"/>
    <property type="match status" value="1"/>
</dbReference>
<feature type="transmembrane region" description="Helical" evidence="6">
    <location>
        <begin position="94"/>
        <end position="114"/>
    </location>
</feature>
<dbReference type="InterPro" id="IPR002913">
    <property type="entry name" value="START_lipid-bd_dom"/>
</dbReference>
<dbReference type="GO" id="GO:0030301">
    <property type="term" value="P:cholesterol transport"/>
    <property type="evidence" value="ECO:0007669"/>
    <property type="project" value="TreeGrafter"/>
</dbReference>
<evidence type="ECO:0000259" key="8">
    <source>
        <dbReference type="PROSITE" id="PS51439"/>
    </source>
</evidence>
<evidence type="ECO:0000259" key="7">
    <source>
        <dbReference type="PROSITE" id="PS50848"/>
    </source>
</evidence>
<keyword evidence="3 6" id="KW-0812">Transmembrane</keyword>
<protein>
    <submittedName>
        <fullName evidence="9">StAR-related lipid transfer protein 3</fullName>
    </submittedName>
</protein>
<dbReference type="AlphaFoldDB" id="A0A8J4JF40"/>
<accession>A0A8J4JF40</accession>
<evidence type="ECO:0000256" key="2">
    <source>
        <dbReference type="ARBA" id="ARBA00010909"/>
    </source>
</evidence>
<dbReference type="GO" id="GO:0005789">
    <property type="term" value="C:endoplasmic reticulum membrane"/>
    <property type="evidence" value="ECO:0007669"/>
    <property type="project" value="TreeGrafter"/>
</dbReference>
<proteinExistence type="inferred from homology"/>
<keyword evidence="6" id="KW-1133">Transmembrane helix</keyword>
<feature type="transmembrane region" description="Helical" evidence="6">
    <location>
        <begin position="147"/>
        <end position="168"/>
    </location>
</feature>
<feature type="transmembrane region" description="Helical" evidence="6">
    <location>
        <begin position="120"/>
        <end position="140"/>
    </location>
</feature>
<keyword evidence="5 6" id="KW-0472">Membrane</keyword>
<feature type="transmembrane region" description="Helical" evidence="6">
    <location>
        <begin position="48"/>
        <end position="69"/>
    </location>
</feature>
<dbReference type="GO" id="GO:0015485">
    <property type="term" value="F:cholesterol binding"/>
    <property type="evidence" value="ECO:0007669"/>
    <property type="project" value="TreeGrafter"/>
</dbReference>
<dbReference type="PANTHER" id="PTHR46121:SF2">
    <property type="entry name" value="STAR-RELATED LIPID TRANSFER PROTEIN 3"/>
    <property type="match status" value="1"/>
</dbReference>
<dbReference type="GO" id="GO:0140284">
    <property type="term" value="C:endoplasmic reticulum-endosome membrane contact site"/>
    <property type="evidence" value="ECO:0007669"/>
    <property type="project" value="TreeGrafter"/>
</dbReference>
<evidence type="ECO:0000256" key="5">
    <source>
        <dbReference type="ARBA" id="ARBA00023136"/>
    </source>
</evidence>
<feature type="domain" description="MENTAL" evidence="8">
    <location>
        <begin position="45"/>
        <end position="216"/>
    </location>
</feature>
<feature type="domain" description="START" evidence="7">
    <location>
        <begin position="242"/>
        <end position="412"/>
    </location>
</feature>
<keyword evidence="10" id="KW-1185">Reference proteome</keyword>
<dbReference type="InterPro" id="IPR051869">
    <property type="entry name" value="STARD3"/>
</dbReference>
<comment type="similarity">
    <text evidence="2">Belongs to the STARD3 family.</text>
</comment>
<reference evidence="9 10" key="1">
    <citation type="journal article" date="2019" name="Gigascience">
        <title>High-coverage genomes to elucidate the evolution of penguins.</title>
        <authorList>
            <person name="Pan H."/>
            <person name="Cole T.L."/>
            <person name="Bi X."/>
            <person name="Fang M."/>
            <person name="Zhou C."/>
            <person name="Yang Z."/>
            <person name="Ksepka D.T."/>
            <person name="Hart T."/>
            <person name="Bouzat J.L."/>
            <person name="Argilla L.S."/>
            <person name="Bertelsen M.F."/>
            <person name="Boersma P.D."/>
            <person name="Bost C.A."/>
            <person name="Cherel Y."/>
            <person name="Dann P."/>
            <person name="Fiddaman S.R."/>
            <person name="Howard P."/>
            <person name="Labuschagne K."/>
            <person name="Mattern T."/>
            <person name="Miller G."/>
            <person name="Parker P."/>
            <person name="Phillips R.A."/>
            <person name="Quillfeldt P."/>
            <person name="Ryan P.G."/>
            <person name="Taylor H."/>
            <person name="Thompson D.R."/>
            <person name="Young M.J."/>
            <person name="Ellegaard M.R."/>
            <person name="Gilbert M.T.P."/>
            <person name="Sinding M.S."/>
            <person name="Pacheco G."/>
            <person name="Shepherd L.D."/>
            <person name="Tennyson A.J.D."/>
            <person name="Grosser S."/>
            <person name="Kay E."/>
            <person name="Nupen L.J."/>
            <person name="Ellenberg U."/>
            <person name="Houston D.M."/>
            <person name="Reeve A.H."/>
            <person name="Johnson K."/>
            <person name="Masello J.F."/>
            <person name="Stracke T."/>
            <person name="McKinlay B."/>
            <person name="Borboroglu P.G."/>
            <person name="Zhang D.X."/>
            <person name="Zhang G."/>
        </authorList>
    </citation>
    <scope>NUCLEOTIDE SEQUENCE [LARGE SCALE GENOMIC DNA]</scope>
    <source>
        <strain evidence="9">Ant 5</strain>
    </source>
</reference>
<sequence length="412" mass="46969">MSKPTDLQHDLERSLPAIASISTSFSQSQGFSPYCYFSPEKRKAISDVRRTFCLFVTFDLLFISLLWIIELNTKDGIQKNLENEIIKYSFKTSFFDIFVLAFFRFFVLLLAYAIVKLRHWWVIAVTTLVSSAFLIVKVILSELLTKGAFGYLLPIVSFVIAWLETWFLDFKVLTQEAEEERWYLAAQAVASRSPLLYPRALSEGQFYSPPESFAGSDNESDEEGAGRNALTAQEKEYVRQGKEAMEVVDQILAQEENWKFEKNNASDFGDVVYTFEIPFHGKTFILKAFLQCSAETVYQEVILQPEKMILWNRTVAACQILQRVEDNTIVSYDVAAGAAGGVISPRDFVNVRRIERRRDRYISSGMSTTHSLKPPLSKYVRGENGPGGFVVLKCPSNPRVCTFIWILNTDLK</sequence>
<dbReference type="Pfam" id="PF10457">
    <property type="entry name" value="MENTAL"/>
    <property type="match status" value="1"/>
</dbReference>
<dbReference type="Proteomes" id="UP000725257">
    <property type="component" value="Unassembled WGS sequence"/>
</dbReference>
<keyword evidence="4" id="KW-0446">Lipid-binding</keyword>
<dbReference type="InterPro" id="IPR000799">
    <property type="entry name" value="StAR-like"/>
</dbReference>
<dbReference type="GO" id="GO:0099044">
    <property type="term" value="P:vesicle tethering to endoplasmic reticulum"/>
    <property type="evidence" value="ECO:0007669"/>
    <property type="project" value="TreeGrafter"/>
</dbReference>
<evidence type="ECO:0000256" key="3">
    <source>
        <dbReference type="ARBA" id="ARBA00022692"/>
    </source>
</evidence>
<dbReference type="PROSITE" id="PS50848">
    <property type="entry name" value="START"/>
    <property type="match status" value="1"/>
</dbReference>
<dbReference type="InterPro" id="IPR023393">
    <property type="entry name" value="START-like_dom_sf"/>
</dbReference>
<evidence type="ECO:0000256" key="6">
    <source>
        <dbReference type="SAM" id="Phobius"/>
    </source>
</evidence>
<comment type="subcellular location">
    <subcellularLocation>
        <location evidence="1">Late endosome membrane</location>
        <topology evidence="1">Multi-pass membrane protein</topology>
    </subcellularLocation>
</comment>
<dbReference type="EMBL" id="VULE01002234">
    <property type="protein sequence ID" value="KAF1520050.1"/>
    <property type="molecule type" value="Genomic_DNA"/>
</dbReference>
<name>A0A8J4JF40_EUDSL</name>
<dbReference type="Pfam" id="PF01852">
    <property type="entry name" value="START"/>
    <property type="match status" value="1"/>
</dbReference>
<dbReference type="SMART" id="SM00234">
    <property type="entry name" value="START"/>
    <property type="match status" value="1"/>
</dbReference>
<dbReference type="GO" id="GO:0031902">
    <property type="term" value="C:late endosome membrane"/>
    <property type="evidence" value="ECO:0007669"/>
    <property type="project" value="UniProtKB-SubCell"/>
</dbReference>
<feature type="non-terminal residue" evidence="9">
    <location>
        <position position="1"/>
    </location>
</feature>
<evidence type="ECO:0000313" key="9">
    <source>
        <dbReference type="EMBL" id="KAF1520050.1"/>
    </source>
</evidence>
<dbReference type="GO" id="GO:0005765">
    <property type="term" value="C:lysosomal membrane"/>
    <property type="evidence" value="ECO:0007669"/>
    <property type="project" value="TreeGrafter"/>
</dbReference>
<organism evidence="9 10">
    <name type="scientific">Eudyptes sclateri</name>
    <name type="common">Erect-crested penguin</name>
    <dbReference type="NCBI Taxonomy" id="92688"/>
    <lineage>
        <taxon>Eukaryota</taxon>
        <taxon>Metazoa</taxon>
        <taxon>Chordata</taxon>
        <taxon>Craniata</taxon>
        <taxon>Vertebrata</taxon>
        <taxon>Euteleostomi</taxon>
        <taxon>Archelosauria</taxon>
        <taxon>Archosauria</taxon>
        <taxon>Dinosauria</taxon>
        <taxon>Saurischia</taxon>
        <taxon>Theropoda</taxon>
        <taxon>Coelurosauria</taxon>
        <taxon>Aves</taxon>
        <taxon>Neognathae</taxon>
        <taxon>Neoaves</taxon>
        <taxon>Aequornithes</taxon>
        <taxon>Sphenisciformes</taxon>
        <taxon>Spheniscidae</taxon>
        <taxon>Eudyptes</taxon>
    </lineage>
</organism>
<dbReference type="PROSITE" id="PS51439">
    <property type="entry name" value="MENTAL"/>
    <property type="match status" value="1"/>
</dbReference>